<accession>A0AAV3Q2R2</accession>
<evidence type="ECO:0000259" key="2">
    <source>
        <dbReference type="Pfam" id="PF05970"/>
    </source>
</evidence>
<comment type="similarity">
    <text evidence="1">Belongs to the helicase family.</text>
</comment>
<keyword evidence="1" id="KW-0067">ATP-binding</keyword>
<feature type="domain" description="DNA helicase Pif1-like 2B" evidence="3">
    <location>
        <begin position="203"/>
        <end position="246"/>
    </location>
</feature>
<dbReference type="GO" id="GO:0016787">
    <property type="term" value="F:hydrolase activity"/>
    <property type="evidence" value="ECO:0007669"/>
    <property type="project" value="UniProtKB-KW"/>
</dbReference>
<keyword evidence="1 4" id="KW-0347">Helicase</keyword>
<dbReference type="InterPro" id="IPR049163">
    <property type="entry name" value="Pif1-like_2B_dom"/>
</dbReference>
<keyword evidence="1" id="KW-0378">Hydrolase</keyword>
<comment type="catalytic activity">
    <reaction evidence="1">
        <text>ATP + H2O = ADP + phosphate + H(+)</text>
        <dbReference type="Rhea" id="RHEA:13065"/>
        <dbReference type="ChEBI" id="CHEBI:15377"/>
        <dbReference type="ChEBI" id="CHEBI:15378"/>
        <dbReference type="ChEBI" id="CHEBI:30616"/>
        <dbReference type="ChEBI" id="CHEBI:43474"/>
        <dbReference type="ChEBI" id="CHEBI:456216"/>
        <dbReference type="EC" id="5.6.2.3"/>
    </reaction>
</comment>
<keyword evidence="1" id="KW-0547">Nucleotide-binding</keyword>
<gene>
    <name evidence="4" type="ORF">LIER_38285</name>
</gene>
<organism evidence="4 5">
    <name type="scientific">Lithospermum erythrorhizon</name>
    <name type="common">Purple gromwell</name>
    <name type="synonym">Lithospermum officinale var. erythrorhizon</name>
    <dbReference type="NCBI Taxonomy" id="34254"/>
    <lineage>
        <taxon>Eukaryota</taxon>
        <taxon>Viridiplantae</taxon>
        <taxon>Streptophyta</taxon>
        <taxon>Embryophyta</taxon>
        <taxon>Tracheophyta</taxon>
        <taxon>Spermatophyta</taxon>
        <taxon>Magnoliopsida</taxon>
        <taxon>eudicotyledons</taxon>
        <taxon>Gunneridae</taxon>
        <taxon>Pentapetalae</taxon>
        <taxon>asterids</taxon>
        <taxon>lamiids</taxon>
        <taxon>Boraginales</taxon>
        <taxon>Boraginaceae</taxon>
        <taxon>Boraginoideae</taxon>
        <taxon>Lithospermeae</taxon>
        <taxon>Lithospermum</taxon>
    </lineage>
</organism>
<evidence type="ECO:0000313" key="5">
    <source>
        <dbReference type="Proteomes" id="UP001454036"/>
    </source>
</evidence>
<proteinExistence type="inferred from homology"/>
<dbReference type="InterPro" id="IPR010285">
    <property type="entry name" value="DNA_helicase_pif1-like_DEAD"/>
</dbReference>
<feature type="domain" description="DNA helicase Pif1-like DEAD-box helicase" evidence="2">
    <location>
        <begin position="1"/>
        <end position="77"/>
    </location>
</feature>
<dbReference type="GO" id="GO:0006281">
    <property type="term" value="P:DNA repair"/>
    <property type="evidence" value="ECO:0007669"/>
    <property type="project" value="UniProtKB-KW"/>
</dbReference>
<keyword evidence="1" id="KW-0233">DNA recombination</keyword>
<dbReference type="GO" id="GO:0005524">
    <property type="term" value="F:ATP binding"/>
    <property type="evidence" value="ECO:0007669"/>
    <property type="project" value="UniProtKB-KW"/>
</dbReference>
<dbReference type="PANTHER" id="PTHR10492">
    <property type="match status" value="1"/>
</dbReference>
<dbReference type="GO" id="GO:0006310">
    <property type="term" value="P:DNA recombination"/>
    <property type="evidence" value="ECO:0007669"/>
    <property type="project" value="UniProtKB-KW"/>
</dbReference>
<keyword evidence="1" id="KW-0234">DNA repair</keyword>
<dbReference type="SUPFAM" id="SSF52540">
    <property type="entry name" value="P-loop containing nucleoside triphosphate hydrolases"/>
    <property type="match status" value="1"/>
</dbReference>
<evidence type="ECO:0000256" key="1">
    <source>
        <dbReference type="RuleBase" id="RU363044"/>
    </source>
</evidence>
<comment type="cofactor">
    <cofactor evidence="1">
        <name>Mg(2+)</name>
        <dbReference type="ChEBI" id="CHEBI:18420"/>
    </cofactor>
</comment>
<evidence type="ECO:0000313" key="4">
    <source>
        <dbReference type="EMBL" id="GAA0156522.1"/>
    </source>
</evidence>
<dbReference type="GO" id="GO:0000723">
    <property type="term" value="P:telomere maintenance"/>
    <property type="evidence" value="ECO:0007669"/>
    <property type="project" value="InterPro"/>
</dbReference>
<keyword evidence="1" id="KW-0227">DNA damage</keyword>
<reference evidence="4 5" key="1">
    <citation type="submission" date="2024-01" db="EMBL/GenBank/DDBJ databases">
        <title>The complete chloroplast genome sequence of Lithospermum erythrorhizon: insights into the phylogenetic relationship among Boraginaceae species and the maternal lineages of purple gromwells.</title>
        <authorList>
            <person name="Okada T."/>
            <person name="Watanabe K."/>
        </authorList>
    </citation>
    <scope>NUCLEOTIDE SEQUENCE [LARGE SCALE GENOMIC DNA]</scope>
</reference>
<name>A0AAV3Q2R2_LITER</name>
<evidence type="ECO:0000259" key="3">
    <source>
        <dbReference type="Pfam" id="PF21530"/>
    </source>
</evidence>
<dbReference type="InterPro" id="IPR027417">
    <property type="entry name" value="P-loop_NTPase"/>
</dbReference>
<dbReference type="Proteomes" id="UP001454036">
    <property type="component" value="Unassembled WGS sequence"/>
</dbReference>
<dbReference type="Pfam" id="PF21530">
    <property type="entry name" value="Pif1_2B_dom"/>
    <property type="match status" value="1"/>
</dbReference>
<keyword evidence="5" id="KW-1185">Reference proteome</keyword>
<protein>
    <recommendedName>
        <fullName evidence="1">ATP-dependent DNA helicase</fullName>
        <ecNumber evidence="1">5.6.2.3</ecNumber>
    </recommendedName>
</protein>
<sequence length="352" mass="40092">MVDKSIIEALNNLLQELCENKLIFGGRLVVFGGDFRQVLPVVPGGTRKEQVEASVVTCTLCNHFIKLRLTDNMRARDDPGFINFLLTMERLQFRVLYLYQWKDCINGEEPTNDNGKIAIPRPILIPYTSVEQSLELLIAYVYPQMEMFQSDPFEMMKRTILCPKNEFVDDINHRLIDRLQGNQVVYTSDDRAKSAKDQGDYVDYLNTLEPKGLPQHKLILKINSPIILLRNINPVEGLCNGTRLICKTLLPNVVGAIIATGQFRGKHVWIQKIPLEPNPSDSKYLIPFIRRQIPVRLCFAMTINKSQGQTLDYVGLYLKQPAIQGTPTCSDSGTEYTTNIVYNEVLKKANLR</sequence>
<comment type="caution">
    <text evidence="4">The sequence shown here is derived from an EMBL/GenBank/DDBJ whole genome shotgun (WGS) entry which is preliminary data.</text>
</comment>
<dbReference type="AlphaFoldDB" id="A0AAV3Q2R2"/>
<dbReference type="PANTHER" id="PTHR10492:SF57">
    <property type="entry name" value="ATP-DEPENDENT DNA HELICASE"/>
    <property type="match status" value="1"/>
</dbReference>
<dbReference type="EC" id="5.6.2.3" evidence="1"/>
<dbReference type="GO" id="GO:0043139">
    <property type="term" value="F:5'-3' DNA helicase activity"/>
    <property type="evidence" value="ECO:0007669"/>
    <property type="project" value="UniProtKB-EC"/>
</dbReference>
<dbReference type="Pfam" id="PF05970">
    <property type="entry name" value="PIF1"/>
    <property type="match status" value="1"/>
</dbReference>
<dbReference type="EMBL" id="BAABME010019235">
    <property type="protein sequence ID" value="GAA0156522.1"/>
    <property type="molecule type" value="Genomic_DNA"/>
</dbReference>